<evidence type="ECO:0000313" key="2">
    <source>
        <dbReference type="Proteomes" id="UP000178849"/>
    </source>
</evidence>
<organism evidence="1 2">
    <name type="scientific">Candidatus Komeilibacteria bacterium RIFCSPLOWO2_01_FULL_45_10</name>
    <dbReference type="NCBI Taxonomy" id="1798550"/>
    <lineage>
        <taxon>Bacteria</taxon>
        <taxon>Candidatus Komeiliibacteriota</taxon>
    </lineage>
</organism>
<name>A0A1G2BL46_9BACT</name>
<protein>
    <submittedName>
        <fullName evidence="1">Uncharacterized protein</fullName>
    </submittedName>
</protein>
<proteinExistence type="predicted"/>
<gene>
    <name evidence="1" type="ORF">A2927_01030</name>
</gene>
<reference evidence="1 2" key="1">
    <citation type="journal article" date="2016" name="Nat. Commun.">
        <title>Thousands of microbial genomes shed light on interconnected biogeochemical processes in an aquifer system.</title>
        <authorList>
            <person name="Anantharaman K."/>
            <person name="Brown C.T."/>
            <person name="Hug L.A."/>
            <person name="Sharon I."/>
            <person name="Castelle C.J."/>
            <person name="Probst A.J."/>
            <person name="Thomas B.C."/>
            <person name="Singh A."/>
            <person name="Wilkins M.J."/>
            <person name="Karaoz U."/>
            <person name="Brodie E.L."/>
            <person name="Williams K.H."/>
            <person name="Hubbard S.S."/>
            <person name="Banfield J.F."/>
        </authorList>
    </citation>
    <scope>NUCLEOTIDE SEQUENCE [LARGE SCALE GENOMIC DNA]</scope>
</reference>
<accession>A0A1G2BL46</accession>
<dbReference type="STRING" id="1798550.A2927_01030"/>
<sequence length="79" mass="8263">MKFRAGGESFELSASGDEFILTKGGKKVDQGIPVYADPGAGSIEHLNGVAEDPAVGKAVYLLHHGECTHITPAIEAIEN</sequence>
<evidence type="ECO:0000313" key="1">
    <source>
        <dbReference type="EMBL" id="OGY89914.1"/>
    </source>
</evidence>
<dbReference type="EMBL" id="MHKL01000005">
    <property type="protein sequence ID" value="OGY89914.1"/>
    <property type="molecule type" value="Genomic_DNA"/>
</dbReference>
<dbReference type="AlphaFoldDB" id="A0A1G2BL46"/>
<comment type="caution">
    <text evidence="1">The sequence shown here is derived from an EMBL/GenBank/DDBJ whole genome shotgun (WGS) entry which is preliminary data.</text>
</comment>
<dbReference type="Proteomes" id="UP000178849">
    <property type="component" value="Unassembled WGS sequence"/>
</dbReference>